<proteinExistence type="inferred from homology"/>
<comment type="similarity">
    <text evidence="2 12">Belongs to the RNA methyltransferase RsmE family.</text>
</comment>
<evidence type="ECO:0000313" key="16">
    <source>
        <dbReference type="Proteomes" id="UP000094580"/>
    </source>
</evidence>
<feature type="domain" description="Ribosomal RNA small subunit methyltransferase E PUA-like" evidence="14">
    <location>
        <begin position="18"/>
        <end position="63"/>
    </location>
</feature>
<gene>
    <name evidence="15" type="ORF">BED47_12800</name>
</gene>
<evidence type="ECO:0000256" key="9">
    <source>
        <dbReference type="ARBA" id="ARBA00022691"/>
    </source>
</evidence>
<dbReference type="NCBIfam" id="TIGR00046">
    <property type="entry name" value="RsmE family RNA methyltransferase"/>
    <property type="match status" value="1"/>
</dbReference>
<evidence type="ECO:0000256" key="2">
    <source>
        <dbReference type="ARBA" id="ARBA00005528"/>
    </source>
</evidence>
<dbReference type="InterPro" id="IPR006700">
    <property type="entry name" value="RsmE"/>
</dbReference>
<dbReference type="Pfam" id="PF04452">
    <property type="entry name" value="Methyltrans_RNA"/>
    <property type="match status" value="1"/>
</dbReference>
<feature type="domain" description="Ribosomal RNA small subunit methyltransferase E methyltransferase" evidence="13">
    <location>
        <begin position="73"/>
        <end position="242"/>
    </location>
</feature>
<dbReference type="CDD" id="cd18084">
    <property type="entry name" value="RsmE-like"/>
    <property type="match status" value="1"/>
</dbReference>
<keyword evidence="7 12" id="KW-0489">Methyltransferase</keyword>
<evidence type="ECO:0000256" key="8">
    <source>
        <dbReference type="ARBA" id="ARBA00022679"/>
    </source>
</evidence>
<accession>A0ABX2ZN89</accession>
<dbReference type="Pfam" id="PF20260">
    <property type="entry name" value="PUA_4"/>
    <property type="match status" value="1"/>
</dbReference>
<dbReference type="SUPFAM" id="SSF75217">
    <property type="entry name" value="alpha/beta knot"/>
    <property type="match status" value="1"/>
</dbReference>
<protein>
    <recommendedName>
        <fullName evidence="4 12">Ribosomal RNA small subunit methyltransferase E</fullName>
        <ecNumber evidence="3 12">2.1.1.193</ecNumber>
    </recommendedName>
</protein>
<evidence type="ECO:0000256" key="3">
    <source>
        <dbReference type="ARBA" id="ARBA00012328"/>
    </source>
</evidence>
<dbReference type="PANTHER" id="PTHR30027:SF3">
    <property type="entry name" value="16S RRNA (URACIL(1498)-N(3))-METHYLTRANSFERASE"/>
    <property type="match status" value="1"/>
</dbReference>
<dbReference type="Gene3D" id="2.40.240.20">
    <property type="entry name" value="Hypothetical PUA domain-like, domain 1"/>
    <property type="match status" value="1"/>
</dbReference>
<keyword evidence="5 12" id="KW-0963">Cytoplasm</keyword>
<dbReference type="InterPro" id="IPR046886">
    <property type="entry name" value="RsmE_MTase_dom"/>
</dbReference>
<name>A0ABX2ZN89_9BACI</name>
<dbReference type="PIRSF" id="PIRSF015601">
    <property type="entry name" value="MTase_slr0722"/>
    <property type="match status" value="1"/>
</dbReference>
<comment type="caution">
    <text evidence="15">The sequence shown here is derived from an EMBL/GenBank/DDBJ whole genome shotgun (WGS) entry which is preliminary data.</text>
</comment>
<evidence type="ECO:0000256" key="4">
    <source>
        <dbReference type="ARBA" id="ARBA00013673"/>
    </source>
</evidence>
<sequence length="250" mass="27452">MQRYFIEETQLQNDLVSITGDDAHHIANVMRMKQDQEIICTVPGSSTVRCTLTNISSEQITAAVVEYVENTNELPISITIASGLPKGDKLELIIQKGTELGASGFLPFAAARSIVKLDDKKASKKVDRWQKIAKEAAEQSYRFIVPTVEQPASFQQLLNSIQYYDACIVAYEESAKTGESAGLVQTFQSLKEGSRLLVVFGPEGGLSEKEVNQLEEKGAKLCGLGPRILRTETAPFYVLAAASFHFELMG</sequence>
<dbReference type="InterPro" id="IPR015947">
    <property type="entry name" value="PUA-like_sf"/>
</dbReference>
<evidence type="ECO:0000313" key="15">
    <source>
        <dbReference type="EMBL" id="ODG90205.1"/>
    </source>
</evidence>
<dbReference type="Gene3D" id="3.40.1280.10">
    <property type="match status" value="1"/>
</dbReference>
<evidence type="ECO:0000256" key="5">
    <source>
        <dbReference type="ARBA" id="ARBA00022490"/>
    </source>
</evidence>
<reference evidence="15 16" key="1">
    <citation type="submission" date="2016-07" db="EMBL/GenBank/DDBJ databases">
        <authorList>
            <person name="Townsley L."/>
            <person name="Shank E.A."/>
        </authorList>
    </citation>
    <scope>NUCLEOTIDE SEQUENCE [LARGE SCALE GENOMIC DNA]</scope>
    <source>
        <strain evidence="15 16">CH01</strain>
    </source>
</reference>
<keyword evidence="6 12" id="KW-0698">rRNA processing</keyword>
<keyword evidence="8 12" id="KW-0808">Transferase</keyword>
<keyword evidence="9 12" id="KW-0949">S-adenosyl-L-methionine</keyword>
<dbReference type="InterPro" id="IPR029026">
    <property type="entry name" value="tRNA_m1G_MTases_N"/>
</dbReference>
<dbReference type="Proteomes" id="UP000094580">
    <property type="component" value="Unassembled WGS sequence"/>
</dbReference>
<evidence type="ECO:0000256" key="7">
    <source>
        <dbReference type="ARBA" id="ARBA00022603"/>
    </source>
</evidence>
<evidence type="ECO:0000259" key="13">
    <source>
        <dbReference type="Pfam" id="PF04452"/>
    </source>
</evidence>
<dbReference type="SUPFAM" id="SSF88697">
    <property type="entry name" value="PUA domain-like"/>
    <property type="match status" value="1"/>
</dbReference>
<evidence type="ECO:0000256" key="12">
    <source>
        <dbReference type="PIRNR" id="PIRNR015601"/>
    </source>
</evidence>
<organism evidence="15 16">
    <name type="scientific">Gottfriedia luciferensis</name>
    <dbReference type="NCBI Taxonomy" id="178774"/>
    <lineage>
        <taxon>Bacteria</taxon>
        <taxon>Bacillati</taxon>
        <taxon>Bacillota</taxon>
        <taxon>Bacilli</taxon>
        <taxon>Bacillales</taxon>
        <taxon>Bacillaceae</taxon>
        <taxon>Gottfriedia</taxon>
    </lineage>
</organism>
<dbReference type="InterPro" id="IPR046887">
    <property type="entry name" value="RsmE_PUA-like"/>
</dbReference>
<keyword evidence="16" id="KW-1185">Reference proteome</keyword>
<evidence type="ECO:0000256" key="10">
    <source>
        <dbReference type="ARBA" id="ARBA00025699"/>
    </source>
</evidence>
<dbReference type="EC" id="2.1.1.193" evidence="3 12"/>
<comment type="function">
    <text evidence="10 12">Specifically methylates the N3 position of the uracil ring of uridine 1498 (m3U1498) in 16S rRNA. Acts on the fully assembled 30S ribosomal subunit.</text>
</comment>
<dbReference type="PANTHER" id="PTHR30027">
    <property type="entry name" value="RIBOSOMAL RNA SMALL SUBUNIT METHYLTRANSFERASE E"/>
    <property type="match status" value="1"/>
</dbReference>
<evidence type="ECO:0000256" key="11">
    <source>
        <dbReference type="ARBA" id="ARBA00047944"/>
    </source>
</evidence>
<dbReference type="InterPro" id="IPR029028">
    <property type="entry name" value="Alpha/beta_knot_MTases"/>
</dbReference>
<evidence type="ECO:0000256" key="1">
    <source>
        <dbReference type="ARBA" id="ARBA00004496"/>
    </source>
</evidence>
<comment type="subcellular location">
    <subcellularLocation>
        <location evidence="1 12">Cytoplasm</location>
    </subcellularLocation>
</comment>
<dbReference type="EMBL" id="MDKC01000035">
    <property type="protein sequence ID" value="ODG90205.1"/>
    <property type="molecule type" value="Genomic_DNA"/>
</dbReference>
<evidence type="ECO:0000259" key="14">
    <source>
        <dbReference type="Pfam" id="PF20260"/>
    </source>
</evidence>
<dbReference type="NCBIfam" id="NF008691">
    <property type="entry name" value="PRK11713.1-4"/>
    <property type="match status" value="1"/>
</dbReference>
<comment type="catalytic activity">
    <reaction evidence="11 12">
        <text>uridine(1498) in 16S rRNA + S-adenosyl-L-methionine = N(3)-methyluridine(1498) in 16S rRNA + S-adenosyl-L-homocysteine + H(+)</text>
        <dbReference type="Rhea" id="RHEA:42920"/>
        <dbReference type="Rhea" id="RHEA-COMP:10283"/>
        <dbReference type="Rhea" id="RHEA-COMP:10284"/>
        <dbReference type="ChEBI" id="CHEBI:15378"/>
        <dbReference type="ChEBI" id="CHEBI:57856"/>
        <dbReference type="ChEBI" id="CHEBI:59789"/>
        <dbReference type="ChEBI" id="CHEBI:65315"/>
        <dbReference type="ChEBI" id="CHEBI:74502"/>
        <dbReference type="EC" id="2.1.1.193"/>
    </reaction>
</comment>
<dbReference type="RefSeq" id="WP_069035089.1">
    <property type="nucleotide sequence ID" value="NZ_MDKC01000035.1"/>
</dbReference>
<evidence type="ECO:0000256" key="6">
    <source>
        <dbReference type="ARBA" id="ARBA00022552"/>
    </source>
</evidence>